<dbReference type="PANTHER" id="PTHR21686">
    <property type="entry name" value="DEOXYNUCLEOTIDYLTRANSFERASE TERMINAL-INTERACTING PROTEIN 2"/>
    <property type="match status" value="1"/>
</dbReference>
<feature type="compositionally biased region" description="Basic and acidic residues" evidence="3">
    <location>
        <begin position="179"/>
        <end position="191"/>
    </location>
</feature>
<keyword evidence="2" id="KW-0539">Nucleus</keyword>
<dbReference type="InterPro" id="IPR014810">
    <property type="entry name" value="Fcf2_C"/>
</dbReference>
<dbReference type="OrthoDB" id="427886at2759"/>
<evidence type="ECO:0000256" key="3">
    <source>
        <dbReference type="SAM" id="MobiDB-lite"/>
    </source>
</evidence>
<gene>
    <name evidence="5" type="ORF">scyTo_0017617</name>
</gene>
<feature type="region of interest" description="Disordered" evidence="3">
    <location>
        <begin position="1"/>
        <end position="24"/>
    </location>
</feature>
<keyword evidence="6" id="KW-1185">Reference proteome</keyword>
<feature type="compositionally biased region" description="Low complexity" evidence="3">
    <location>
        <begin position="82"/>
        <end position="94"/>
    </location>
</feature>
<dbReference type="Proteomes" id="UP000288216">
    <property type="component" value="Unassembled WGS sequence"/>
</dbReference>
<feature type="compositionally biased region" description="Basic and acidic residues" evidence="3">
    <location>
        <begin position="336"/>
        <end position="352"/>
    </location>
</feature>
<evidence type="ECO:0000256" key="1">
    <source>
        <dbReference type="ARBA" id="ARBA00004604"/>
    </source>
</evidence>
<dbReference type="GO" id="GO:0006396">
    <property type="term" value="P:RNA processing"/>
    <property type="evidence" value="ECO:0007669"/>
    <property type="project" value="TreeGrafter"/>
</dbReference>
<feature type="region of interest" description="Disordered" evidence="3">
    <location>
        <begin position="277"/>
        <end position="390"/>
    </location>
</feature>
<feature type="compositionally biased region" description="Acidic residues" evidence="3">
    <location>
        <begin position="293"/>
        <end position="303"/>
    </location>
</feature>
<dbReference type="PANTHER" id="PTHR21686:SF12">
    <property type="entry name" value="DEOXYNUCLEOTIDYLTRANSFERASE TERMINAL-INTERACTING PROTEIN 2"/>
    <property type="match status" value="1"/>
</dbReference>
<name>A0A401PWN0_SCYTO</name>
<organism evidence="5 6">
    <name type="scientific">Scyliorhinus torazame</name>
    <name type="common">Cloudy catshark</name>
    <name type="synonym">Catulus torazame</name>
    <dbReference type="NCBI Taxonomy" id="75743"/>
    <lineage>
        <taxon>Eukaryota</taxon>
        <taxon>Metazoa</taxon>
        <taxon>Chordata</taxon>
        <taxon>Craniata</taxon>
        <taxon>Vertebrata</taxon>
        <taxon>Chondrichthyes</taxon>
        <taxon>Elasmobranchii</taxon>
        <taxon>Galeomorphii</taxon>
        <taxon>Galeoidea</taxon>
        <taxon>Carcharhiniformes</taxon>
        <taxon>Scyliorhinidae</taxon>
        <taxon>Scyliorhinus</taxon>
    </lineage>
</organism>
<feature type="region of interest" description="Disordered" evidence="3">
    <location>
        <begin position="453"/>
        <end position="488"/>
    </location>
</feature>
<dbReference type="GO" id="GO:0003723">
    <property type="term" value="F:RNA binding"/>
    <property type="evidence" value="ECO:0007669"/>
    <property type="project" value="TreeGrafter"/>
</dbReference>
<comment type="subcellular location">
    <subcellularLocation>
        <location evidence="1">Nucleus</location>
        <location evidence="1">Nucleolus</location>
    </subcellularLocation>
</comment>
<dbReference type="InterPro" id="IPR039883">
    <property type="entry name" value="Fcf2/DNTTIP2"/>
</dbReference>
<dbReference type="STRING" id="75743.A0A401PWN0"/>
<sequence length="599" mass="67651">QSDGMPRRWCSVRGNAGRKYPGGGFAVAPSRRGALRAGIMVQTRSGRQTQARKEAKSRLQIPVSHKKTRSSRVESQSESITESQPEEQQIVEEQQLIRAESQPCPKQAAELSDRLERNDQCSESDVIESNAETEKEKPNETETLETESQPCPEQATELSNRLQRNDQCSESEVVESNAETEKPNETETHEANLIEIVEVDEGSDLDHEIEVQPCPEQLIEPNDRLGRSDQYLESNIVEINTETEKPNETETHEANLIETEEGSDTDHETQSVTLTTITLQLSSDEDRGAVGAEDSEVLSEESNVDVISGPSVSPEPSAIPPATAKGSELFVIDKQPGVDHDRKYYLDLSEKEESGEEQEEDGESGEESGDQDEESEKEGDDDFIDEDDDDDILKTKSSLIKLSSSIDSGLNLKELGGLYISFDPNKQGPNSKAFKKLKEKKENDELLANTVLTPEFEKQESAPPLKESIRQLKKKRREERAKTTGDGWYDMKAPELTDELKNDLKALKMRAAIDPKRFYKKNDRVGFPKYFQVGKVLDNAADFYHSRIPKKQRKQTMVEELLADADFRRYNKRKYQQIETERTAFAAGKKNRKKRKFTK</sequence>
<evidence type="ECO:0000313" key="6">
    <source>
        <dbReference type="Proteomes" id="UP000288216"/>
    </source>
</evidence>
<feature type="compositionally biased region" description="Polar residues" evidence="3">
    <location>
        <begin position="148"/>
        <end position="170"/>
    </location>
</feature>
<feature type="compositionally biased region" description="Acidic residues" evidence="3">
    <location>
        <begin position="353"/>
        <end position="390"/>
    </location>
</feature>
<accession>A0A401PWN0</accession>
<feature type="region of interest" description="Disordered" evidence="3">
    <location>
        <begin position="43"/>
        <end position="191"/>
    </location>
</feature>
<feature type="non-terminal residue" evidence="5">
    <location>
        <position position="1"/>
    </location>
</feature>
<dbReference type="AlphaFoldDB" id="A0A401PWN0"/>
<dbReference type="EMBL" id="BFAA01011603">
    <property type="protein sequence ID" value="GCB77564.1"/>
    <property type="molecule type" value="Genomic_DNA"/>
</dbReference>
<reference evidence="5 6" key="1">
    <citation type="journal article" date="2018" name="Nat. Ecol. Evol.">
        <title>Shark genomes provide insights into elasmobranch evolution and the origin of vertebrates.</title>
        <authorList>
            <person name="Hara Y"/>
            <person name="Yamaguchi K"/>
            <person name="Onimaru K"/>
            <person name="Kadota M"/>
            <person name="Koyanagi M"/>
            <person name="Keeley SD"/>
            <person name="Tatsumi K"/>
            <person name="Tanaka K"/>
            <person name="Motone F"/>
            <person name="Kageyama Y"/>
            <person name="Nozu R"/>
            <person name="Adachi N"/>
            <person name="Nishimura O"/>
            <person name="Nakagawa R"/>
            <person name="Tanegashima C"/>
            <person name="Kiyatake I"/>
            <person name="Matsumoto R"/>
            <person name="Murakumo K"/>
            <person name="Nishida K"/>
            <person name="Terakita A"/>
            <person name="Kuratani S"/>
            <person name="Sato K"/>
            <person name="Hyodo S Kuraku.S."/>
        </authorList>
    </citation>
    <scope>NUCLEOTIDE SEQUENCE [LARGE SCALE GENOMIC DNA]</scope>
</reference>
<dbReference type="OMA" id="LYISFDP"/>
<evidence type="ECO:0000259" key="4">
    <source>
        <dbReference type="Pfam" id="PF08698"/>
    </source>
</evidence>
<protein>
    <recommendedName>
        <fullName evidence="4">Fcf2 pre-rRNA processing C-terminal domain-containing protein</fullName>
    </recommendedName>
</protein>
<evidence type="ECO:0000313" key="5">
    <source>
        <dbReference type="EMBL" id="GCB77564.1"/>
    </source>
</evidence>
<proteinExistence type="predicted"/>
<feature type="compositionally biased region" description="Basic and acidic residues" evidence="3">
    <location>
        <begin position="111"/>
        <end position="120"/>
    </location>
</feature>
<feature type="domain" description="Fcf2 pre-rRNA processing C-terminal" evidence="4">
    <location>
        <begin position="481"/>
        <end position="574"/>
    </location>
</feature>
<dbReference type="GO" id="GO:0005730">
    <property type="term" value="C:nucleolus"/>
    <property type="evidence" value="ECO:0007669"/>
    <property type="project" value="UniProtKB-SubCell"/>
</dbReference>
<comment type="caution">
    <text evidence="5">The sequence shown here is derived from an EMBL/GenBank/DDBJ whole genome shotgun (WGS) entry which is preliminary data.</text>
</comment>
<evidence type="ECO:0000256" key="2">
    <source>
        <dbReference type="ARBA" id="ARBA00023242"/>
    </source>
</evidence>
<dbReference type="Pfam" id="PF08698">
    <property type="entry name" value="Fcf2"/>
    <property type="match status" value="1"/>
</dbReference>